<name>A0A212LTP4_9FIRM</name>
<feature type="domain" description="4Fe-4S ferredoxin-type" evidence="4">
    <location>
        <begin position="40"/>
        <end position="69"/>
    </location>
</feature>
<dbReference type="InterPro" id="IPR017896">
    <property type="entry name" value="4Fe4S_Fe-S-bd"/>
</dbReference>
<evidence type="ECO:0000256" key="3">
    <source>
        <dbReference type="ARBA" id="ARBA00023014"/>
    </source>
</evidence>
<dbReference type="PROSITE" id="PS00198">
    <property type="entry name" value="4FE4S_FER_1"/>
    <property type="match status" value="1"/>
</dbReference>
<reference evidence="5" key="1">
    <citation type="submission" date="2016-08" db="EMBL/GenBank/DDBJ databases">
        <authorList>
            <person name="Seilhamer J.J."/>
        </authorList>
    </citation>
    <scope>NUCLEOTIDE SEQUENCE</scope>
    <source>
        <strain evidence="5">86</strain>
    </source>
</reference>
<dbReference type="PANTHER" id="PTHR43122:SF1">
    <property type="entry name" value="IRON-SULFUR-BINDING PROTEIN"/>
    <property type="match status" value="1"/>
</dbReference>
<dbReference type="Gene3D" id="3.30.70.20">
    <property type="match status" value="1"/>
</dbReference>
<dbReference type="GO" id="GO:0046872">
    <property type="term" value="F:metal ion binding"/>
    <property type="evidence" value="ECO:0007669"/>
    <property type="project" value="UniProtKB-KW"/>
</dbReference>
<dbReference type="SUPFAM" id="SSF54862">
    <property type="entry name" value="4Fe-4S ferredoxins"/>
    <property type="match status" value="1"/>
</dbReference>
<sequence>MMPKIHVFGEKCKSCGLCIEVCPKKVLAVGDKANSKGYYTIIAVEEDKCVSCALCALMCPDIALEVYKES</sequence>
<evidence type="ECO:0000259" key="4">
    <source>
        <dbReference type="PROSITE" id="PS51379"/>
    </source>
</evidence>
<dbReference type="PROSITE" id="PS51379">
    <property type="entry name" value="4FE4S_FER_2"/>
    <property type="match status" value="2"/>
</dbReference>
<dbReference type="PANTHER" id="PTHR43122">
    <property type="entry name" value="FERREDOXIN SUBUNIT OF PYRUVATE:FLAVODOXIN OXIDOREDUCTASE-RELATED"/>
    <property type="match status" value="1"/>
</dbReference>
<keyword evidence="1" id="KW-0479">Metal-binding</keyword>
<keyword evidence="3" id="KW-0411">Iron-sulfur</keyword>
<gene>
    <name evidence="5" type="ORF">KL86SPO_31044</name>
</gene>
<dbReference type="InterPro" id="IPR017900">
    <property type="entry name" value="4Fe4S_Fe_S_CS"/>
</dbReference>
<evidence type="ECO:0000256" key="1">
    <source>
        <dbReference type="ARBA" id="ARBA00022723"/>
    </source>
</evidence>
<feature type="domain" description="4Fe-4S ferredoxin-type" evidence="4">
    <location>
        <begin position="3"/>
        <end position="32"/>
    </location>
</feature>
<dbReference type="Pfam" id="PF12838">
    <property type="entry name" value="Fer4_7"/>
    <property type="match status" value="1"/>
</dbReference>
<dbReference type="GO" id="GO:0051536">
    <property type="term" value="F:iron-sulfur cluster binding"/>
    <property type="evidence" value="ECO:0007669"/>
    <property type="project" value="UniProtKB-KW"/>
</dbReference>
<organism evidence="5">
    <name type="scientific">uncultured Sporomusa sp</name>
    <dbReference type="NCBI Taxonomy" id="307249"/>
    <lineage>
        <taxon>Bacteria</taxon>
        <taxon>Bacillati</taxon>
        <taxon>Bacillota</taxon>
        <taxon>Negativicutes</taxon>
        <taxon>Selenomonadales</taxon>
        <taxon>Sporomusaceae</taxon>
        <taxon>Sporomusa</taxon>
        <taxon>environmental samples</taxon>
    </lineage>
</organism>
<proteinExistence type="predicted"/>
<accession>A0A212LTP4</accession>
<dbReference type="EMBL" id="FMJE01000003">
    <property type="protein sequence ID" value="SCM80866.1"/>
    <property type="molecule type" value="Genomic_DNA"/>
</dbReference>
<evidence type="ECO:0000313" key="5">
    <source>
        <dbReference type="EMBL" id="SCM80866.1"/>
    </source>
</evidence>
<evidence type="ECO:0000256" key="2">
    <source>
        <dbReference type="ARBA" id="ARBA00023004"/>
    </source>
</evidence>
<dbReference type="AlphaFoldDB" id="A0A212LTP4"/>
<protein>
    <recommendedName>
        <fullName evidence="4">4Fe-4S ferredoxin-type domain-containing protein</fullName>
    </recommendedName>
</protein>
<keyword evidence="2" id="KW-0408">Iron</keyword>
<dbReference type="RefSeq" id="WP_288184063.1">
    <property type="nucleotide sequence ID" value="NZ_LT608335.1"/>
</dbReference>